<reference evidence="3 4" key="1">
    <citation type="submission" date="2017-04" db="EMBL/GenBank/DDBJ databases">
        <title>Draft genome sequence of Tuber borchii Vittad., a whitish edible truffle.</title>
        <authorList>
            <consortium name="DOE Joint Genome Institute"/>
            <person name="Murat C."/>
            <person name="Kuo A."/>
            <person name="Barry K.W."/>
            <person name="Clum A."/>
            <person name="Dockter R.B."/>
            <person name="Fauchery L."/>
            <person name="Iotti M."/>
            <person name="Kohler A."/>
            <person name="Labutti K."/>
            <person name="Lindquist E.A."/>
            <person name="Lipzen A."/>
            <person name="Ohm R.A."/>
            <person name="Wang M."/>
            <person name="Grigoriev I.V."/>
            <person name="Zambonelli A."/>
            <person name="Martin F.M."/>
        </authorList>
    </citation>
    <scope>NUCLEOTIDE SEQUENCE [LARGE SCALE GENOMIC DNA]</scope>
    <source>
        <strain evidence="3 4">Tbo3840</strain>
    </source>
</reference>
<dbReference type="STRING" id="42251.A0A2T6ZI55"/>
<feature type="domain" description="Something about silencing protein 4" evidence="2">
    <location>
        <begin position="273"/>
        <end position="371"/>
    </location>
</feature>
<feature type="compositionally biased region" description="Polar residues" evidence="1">
    <location>
        <begin position="48"/>
        <end position="76"/>
    </location>
</feature>
<gene>
    <name evidence="3" type="ORF">B9Z19DRAFT_366465</name>
</gene>
<sequence>MKRKVPHIILRFSKHVPATAAHTPSENTIPTNSTKLDTTANDMARQSDAATRTSKRNGGTTPLKPSSGRNKKSNNLEPLAQVDKFQPSGSQATKRKRVNDLSVGGGKGGLPIPPKRARRSAAPEQHADQTSSQDEKGKKDEDKRVLRSQDSKLTEYAEWLEPEDRDAIDWSAPIALIEGEIPAITFNGGVIAGGLANRTVGDVHRPSEVVGDADVTSPSQAPETSINNLTHPNRTTPVVAIDASPRAKPIVTIDLEAEARASKNRFPTRYTYDPLSADRYLKPHQGKVREEKRQRNLERERVVFQKAQYEKKLTNLKSEEWMKIFGLAGLVASGIDIDRKALEKRRAAMIKDLETMLIRYNACKEEERRRRVARGGRASGSPVNSMDVETRKSSTEDYEVPLDDEDDEDEHGGETSAGNSGGAAGDEADHQPSTLKKRRQKPKQPKPKMVPAAAPEHEPKPFTSFYKNPHDRKAAVSGWRRAGRNLSAFGQPLPEPEPQEFKLPDEILTAAARHTRARRRVSR</sequence>
<dbReference type="Pfam" id="PF15460">
    <property type="entry name" value="SAS4"/>
    <property type="match status" value="1"/>
</dbReference>
<dbReference type="PANTHER" id="PTHR38422:SF1">
    <property type="entry name" value="SOMETHING ABOUT SILENCING PROTEIN 4"/>
    <property type="match status" value="1"/>
</dbReference>
<dbReference type="Proteomes" id="UP000244722">
    <property type="component" value="Unassembled WGS sequence"/>
</dbReference>
<dbReference type="OrthoDB" id="1938992at2759"/>
<evidence type="ECO:0000256" key="1">
    <source>
        <dbReference type="SAM" id="MobiDB-lite"/>
    </source>
</evidence>
<dbReference type="GO" id="GO:0004402">
    <property type="term" value="F:histone acetyltransferase activity"/>
    <property type="evidence" value="ECO:0007669"/>
    <property type="project" value="TreeGrafter"/>
</dbReference>
<feature type="region of interest" description="Disordered" evidence="1">
    <location>
        <begin position="16"/>
        <end position="147"/>
    </location>
</feature>
<dbReference type="AlphaFoldDB" id="A0A2T6ZI55"/>
<feature type="compositionally biased region" description="Polar residues" evidence="1">
    <location>
        <begin position="22"/>
        <end position="41"/>
    </location>
</feature>
<dbReference type="EMBL" id="NESQ01000246">
    <property type="protein sequence ID" value="PUU75178.1"/>
    <property type="molecule type" value="Genomic_DNA"/>
</dbReference>
<dbReference type="InterPro" id="IPR029184">
    <property type="entry name" value="Sas4_dom"/>
</dbReference>
<dbReference type="InterPro" id="IPR038988">
    <property type="entry name" value="Sas4"/>
</dbReference>
<feature type="compositionally biased region" description="Polar residues" evidence="1">
    <location>
        <begin position="216"/>
        <end position="233"/>
    </location>
</feature>
<comment type="caution">
    <text evidence="3">The sequence shown here is derived from an EMBL/GenBank/DDBJ whole genome shotgun (WGS) entry which is preliminary data.</text>
</comment>
<feature type="compositionally biased region" description="Basic residues" evidence="1">
    <location>
        <begin position="435"/>
        <end position="446"/>
    </location>
</feature>
<keyword evidence="4" id="KW-1185">Reference proteome</keyword>
<feature type="compositionally biased region" description="Acidic residues" evidence="1">
    <location>
        <begin position="396"/>
        <end position="411"/>
    </location>
</feature>
<feature type="region of interest" description="Disordered" evidence="1">
    <location>
        <begin position="210"/>
        <end position="233"/>
    </location>
</feature>
<accession>A0A2T6ZI55</accession>
<dbReference type="GO" id="GO:0033255">
    <property type="term" value="C:SAS acetyltransferase complex"/>
    <property type="evidence" value="ECO:0007669"/>
    <property type="project" value="InterPro"/>
</dbReference>
<evidence type="ECO:0000313" key="3">
    <source>
        <dbReference type="EMBL" id="PUU75178.1"/>
    </source>
</evidence>
<feature type="region of interest" description="Disordered" evidence="1">
    <location>
        <begin position="366"/>
        <end position="469"/>
    </location>
</feature>
<evidence type="ECO:0000259" key="2">
    <source>
        <dbReference type="Pfam" id="PF15460"/>
    </source>
</evidence>
<protein>
    <recommendedName>
        <fullName evidence="2">Something about silencing protein 4 domain-containing protein</fullName>
    </recommendedName>
</protein>
<feature type="compositionally biased region" description="Basic and acidic residues" evidence="1">
    <location>
        <begin position="133"/>
        <end position="147"/>
    </location>
</feature>
<evidence type="ECO:0000313" key="4">
    <source>
        <dbReference type="Proteomes" id="UP000244722"/>
    </source>
</evidence>
<proteinExistence type="predicted"/>
<dbReference type="PANTHER" id="PTHR38422">
    <property type="entry name" value="SOMETHING ABOUT SILENCING PROTEIN 4"/>
    <property type="match status" value="1"/>
</dbReference>
<name>A0A2T6ZI55_TUBBO</name>
<organism evidence="3 4">
    <name type="scientific">Tuber borchii</name>
    <name type="common">White truffle</name>
    <dbReference type="NCBI Taxonomy" id="42251"/>
    <lineage>
        <taxon>Eukaryota</taxon>
        <taxon>Fungi</taxon>
        <taxon>Dikarya</taxon>
        <taxon>Ascomycota</taxon>
        <taxon>Pezizomycotina</taxon>
        <taxon>Pezizomycetes</taxon>
        <taxon>Pezizales</taxon>
        <taxon>Tuberaceae</taxon>
        <taxon>Tuber</taxon>
    </lineage>
</organism>